<dbReference type="AlphaFoldDB" id="A0A0S4JCY2"/>
<protein>
    <submittedName>
        <fullName evidence="12">DNA excision repair protein SNF2, putative</fullName>
    </submittedName>
</protein>
<dbReference type="OrthoDB" id="448448at2759"/>
<name>A0A0S4JCY2_BODSA</name>
<dbReference type="Gene3D" id="3.40.50.300">
    <property type="entry name" value="P-loop containing nucleotide triphosphate hydrolases"/>
    <property type="match status" value="1"/>
</dbReference>
<keyword evidence="1" id="KW-0479">Metal-binding</keyword>
<dbReference type="InterPro" id="IPR017907">
    <property type="entry name" value="Znf_RING_CS"/>
</dbReference>
<dbReference type="GO" id="GO:0005634">
    <property type="term" value="C:nucleus"/>
    <property type="evidence" value="ECO:0007669"/>
    <property type="project" value="TreeGrafter"/>
</dbReference>
<feature type="domain" description="Helicase ATP-binding" evidence="10">
    <location>
        <begin position="207"/>
        <end position="339"/>
    </location>
</feature>
<keyword evidence="13" id="KW-1185">Reference proteome</keyword>
<evidence type="ECO:0000256" key="1">
    <source>
        <dbReference type="ARBA" id="ARBA00022723"/>
    </source>
</evidence>
<evidence type="ECO:0000256" key="2">
    <source>
        <dbReference type="ARBA" id="ARBA00022741"/>
    </source>
</evidence>
<dbReference type="SUPFAM" id="SSF57850">
    <property type="entry name" value="RING/U-box"/>
    <property type="match status" value="1"/>
</dbReference>
<keyword evidence="2" id="KW-0547">Nucleotide-binding</keyword>
<dbReference type="SMART" id="SM00487">
    <property type="entry name" value="DEXDc"/>
    <property type="match status" value="1"/>
</dbReference>
<keyword evidence="6" id="KW-0862">Zinc</keyword>
<evidence type="ECO:0000259" key="11">
    <source>
        <dbReference type="PROSITE" id="PS51194"/>
    </source>
</evidence>
<dbReference type="InterPro" id="IPR001841">
    <property type="entry name" value="Znf_RING"/>
</dbReference>
<dbReference type="PROSITE" id="PS51192">
    <property type="entry name" value="HELICASE_ATP_BIND_1"/>
    <property type="match status" value="1"/>
</dbReference>
<dbReference type="Proteomes" id="UP000051952">
    <property type="component" value="Unassembled WGS sequence"/>
</dbReference>
<dbReference type="InterPro" id="IPR001650">
    <property type="entry name" value="Helicase_C-like"/>
</dbReference>
<keyword evidence="3 8" id="KW-0863">Zinc-finger</keyword>
<evidence type="ECO:0000256" key="7">
    <source>
        <dbReference type="ARBA" id="ARBA00022840"/>
    </source>
</evidence>
<dbReference type="Pfam" id="PF00176">
    <property type="entry name" value="SNF2-rel_dom"/>
    <property type="match status" value="1"/>
</dbReference>
<feature type="domain" description="Helicase C-terminal" evidence="11">
    <location>
        <begin position="535"/>
        <end position="703"/>
    </location>
</feature>
<dbReference type="PANTHER" id="PTHR45626">
    <property type="entry name" value="TRANSCRIPTION TERMINATION FACTOR 2-RELATED"/>
    <property type="match status" value="1"/>
</dbReference>
<dbReference type="InterPro" id="IPR038718">
    <property type="entry name" value="SNF2-like_sf"/>
</dbReference>
<gene>
    <name evidence="12" type="ORF">BSAL_09805</name>
</gene>
<evidence type="ECO:0000256" key="4">
    <source>
        <dbReference type="ARBA" id="ARBA00022801"/>
    </source>
</evidence>
<evidence type="ECO:0000256" key="8">
    <source>
        <dbReference type="PROSITE-ProRule" id="PRU00175"/>
    </source>
</evidence>
<evidence type="ECO:0000256" key="3">
    <source>
        <dbReference type="ARBA" id="ARBA00022771"/>
    </source>
</evidence>
<dbReference type="Gene3D" id="3.30.40.10">
    <property type="entry name" value="Zinc/RING finger domain, C3HC4 (zinc finger)"/>
    <property type="match status" value="1"/>
</dbReference>
<evidence type="ECO:0000256" key="5">
    <source>
        <dbReference type="ARBA" id="ARBA00022806"/>
    </source>
</evidence>
<keyword evidence="7" id="KW-0067">ATP-binding</keyword>
<evidence type="ECO:0000313" key="12">
    <source>
        <dbReference type="EMBL" id="CUG87369.1"/>
    </source>
</evidence>
<dbReference type="PROSITE" id="PS51194">
    <property type="entry name" value="HELICASE_CTER"/>
    <property type="match status" value="1"/>
</dbReference>
<dbReference type="InterPro" id="IPR027417">
    <property type="entry name" value="P-loop_NTPase"/>
</dbReference>
<proteinExistence type="predicted"/>
<dbReference type="GO" id="GO:0005524">
    <property type="term" value="F:ATP binding"/>
    <property type="evidence" value="ECO:0007669"/>
    <property type="project" value="UniProtKB-KW"/>
</dbReference>
<dbReference type="Pfam" id="PF00271">
    <property type="entry name" value="Helicase_C"/>
    <property type="match status" value="1"/>
</dbReference>
<dbReference type="PROSITE" id="PS00518">
    <property type="entry name" value="ZF_RING_1"/>
    <property type="match status" value="1"/>
</dbReference>
<dbReference type="SMART" id="SM00184">
    <property type="entry name" value="RING"/>
    <property type="match status" value="1"/>
</dbReference>
<dbReference type="InterPro" id="IPR014001">
    <property type="entry name" value="Helicase_ATP-bd"/>
</dbReference>
<dbReference type="InterPro" id="IPR050628">
    <property type="entry name" value="SNF2_RAD54_helicase_TF"/>
</dbReference>
<dbReference type="GO" id="GO:0006281">
    <property type="term" value="P:DNA repair"/>
    <property type="evidence" value="ECO:0007669"/>
    <property type="project" value="TreeGrafter"/>
</dbReference>
<dbReference type="PANTHER" id="PTHR45626:SF22">
    <property type="entry name" value="DNA REPAIR PROTEIN RAD5"/>
    <property type="match status" value="1"/>
</dbReference>
<dbReference type="OMA" id="VHIHHGK"/>
<evidence type="ECO:0000259" key="10">
    <source>
        <dbReference type="PROSITE" id="PS51192"/>
    </source>
</evidence>
<dbReference type="SUPFAM" id="SSF52540">
    <property type="entry name" value="P-loop containing nucleoside triphosphate hydrolases"/>
    <property type="match status" value="2"/>
</dbReference>
<reference evidence="13" key="1">
    <citation type="submission" date="2015-09" db="EMBL/GenBank/DDBJ databases">
        <authorList>
            <consortium name="Pathogen Informatics"/>
        </authorList>
    </citation>
    <scope>NUCLEOTIDE SEQUENCE [LARGE SCALE GENOMIC DNA]</scope>
    <source>
        <strain evidence="13">Lake Konstanz</strain>
    </source>
</reference>
<dbReference type="GO" id="GO:0008270">
    <property type="term" value="F:zinc ion binding"/>
    <property type="evidence" value="ECO:0007669"/>
    <property type="project" value="UniProtKB-KW"/>
</dbReference>
<dbReference type="InterPro" id="IPR049730">
    <property type="entry name" value="SNF2/RAD54-like_C"/>
</dbReference>
<dbReference type="PROSITE" id="PS50089">
    <property type="entry name" value="ZF_RING_2"/>
    <property type="match status" value="1"/>
</dbReference>
<accession>A0A0S4JCY2</accession>
<organism evidence="12 13">
    <name type="scientific">Bodo saltans</name>
    <name type="common">Flagellated protozoan</name>
    <dbReference type="NCBI Taxonomy" id="75058"/>
    <lineage>
        <taxon>Eukaryota</taxon>
        <taxon>Discoba</taxon>
        <taxon>Euglenozoa</taxon>
        <taxon>Kinetoplastea</taxon>
        <taxon>Metakinetoplastina</taxon>
        <taxon>Eubodonida</taxon>
        <taxon>Bodonidae</taxon>
        <taxon>Bodo</taxon>
    </lineage>
</organism>
<keyword evidence="4" id="KW-0378">Hydrolase</keyword>
<feature type="domain" description="RING-type" evidence="9">
    <location>
        <begin position="456"/>
        <end position="502"/>
    </location>
</feature>
<evidence type="ECO:0000259" key="9">
    <source>
        <dbReference type="PROSITE" id="PS50089"/>
    </source>
</evidence>
<evidence type="ECO:0000256" key="6">
    <source>
        <dbReference type="ARBA" id="ARBA00022833"/>
    </source>
</evidence>
<dbReference type="InterPro" id="IPR000330">
    <property type="entry name" value="SNF2_N"/>
</dbReference>
<dbReference type="Gene3D" id="3.40.50.10810">
    <property type="entry name" value="Tandem AAA-ATPase domain"/>
    <property type="match status" value="2"/>
</dbReference>
<dbReference type="VEuPathDB" id="TriTrypDB:BSAL_09805"/>
<dbReference type="GO" id="GO:0008094">
    <property type="term" value="F:ATP-dependent activity, acting on DNA"/>
    <property type="evidence" value="ECO:0007669"/>
    <property type="project" value="TreeGrafter"/>
</dbReference>
<dbReference type="CDD" id="cd18008">
    <property type="entry name" value="DEXDc_SHPRH-like"/>
    <property type="match status" value="1"/>
</dbReference>
<dbReference type="InterPro" id="IPR013083">
    <property type="entry name" value="Znf_RING/FYVE/PHD"/>
</dbReference>
<dbReference type="SMART" id="SM00490">
    <property type="entry name" value="HELICc"/>
    <property type="match status" value="1"/>
</dbReference>
<dbReference type="CDD" id="cd18793">
    <property type="entry name" value="SF2_C_SNF"/>
    <property type="match status" value="1"/>
</dbReference>
<dbReference type="GO" id="GO:0004386">
    <property type="term" value="F:helicase activity"/>
    <property type="evidence" value="ECO:0007669"/>
    <property type="project" value="UniProtKB-KW"/>
</dbReference>
<sequence length="713" mass="79596">MHRTRFLHLFATRQLQCRVHQDSSSIDLPAKSFYGEFSYDNFKAVDVPGLSVELFPFQKEGVGWMIQRERFGAGGIMADHLGMGKTVQMLGLCLGADSISTVSQLDDQVPASHSGFRILTVLRQLSRMAGVASCTKLNRPAREVHKIAESIEAKIQEGHTVFTREKEEMEKWLSFSSKFFPAFEKRARTFVENTPLQMVAVEAKVLRTLVIVPAALMLQWKSEIETKIDPQRKITVFVLHGKSKNTSVAELENYDFVVTTYDTVVNMAPTDESSKSNSIFSVVWKRIILDEAHVVRHASTQRWRAVLLLKGAKRWAITATPLHNSIDDIQNLLHFTGNALLPVIHKSHSQEILDDPALQKVIAQSLQPIFLRRGPTIMRNGIKEVLVALPPKHEAIVSKPLSDSECSHYNKILSQSRSIVDGSSTTAHIFSLMTKLRLTCCHPWLADTTGVQVHLCGLCKCEAAQCVTTKCGHTFCQECLLQKFRDAIDGDCEARRIPCPQCATPISSTSLGKRFTPQQRFSQFQARGQVETSTKLEMILAAIEAMLEQHSGDKMIIFSHFTSFLDVIELTLLSKCIETARLDGTMTLSARNSVIRSFQTSHTPVLLASKTATGVGLNLTMANHVIIVDPWWNPAIEEQAVHRCHRIGQKKPVHVSRFVISDTIEHYCFEIAQKKKEFGDAILRAASSEGGAKAASNKLQELLARLNYVGAKL</sequence>
<dbReference type="EMBL" id="CYKH01001507">
    <property type="protein sequence ID" value="CUG87369.1"/>
    <property type="molecule type" value="Genomic_DNA"/>
</dbReference>
<dbReference type="GO" id="GO:0016787">
    <property type="term" value="F:hydrolase activity"/>
    <property type="evidence" value="ECO:0007669"/>
    <property type="project" value="UniProtKB-KW"/>
</dbReference>
<evidence type="ECO:0000313" key="13">
    <source>
        <dbReference type="Proteomes" id="UP000051952"/>
    </source>
</evidence>
<keyword evidence="5" id="KW-0347">Helicase</keyword>